<evidence type="ECO:0000313" key="2">
    <source>
        <dbReference type="Proteomes" id="UP001608902"/>
    </source>
</evidence>
<sequence>MSTPYMFAVMHICSQRFARSKKRLILFKICYSSVQ</sequence>
<reference evidence="1 2" key="1">
    <citation type="submission" date="2024-08" db="EMBL/GenBank/DDBJ databases">
        <title>Gnathostoma spinigerum genome.</title>
        <authorList>
            <person name="Gonzalez-Bertolin B."/>
            <person name="Monzon S."/>
            <person name="Zaballos A."/>
            <person name="Jimenez P."/>
            <person name="Dekumyoy P."/>
            <person name="Varona S."/>
            <person name="Cuesta I."/>
            <person name="Sumanam S."/>
            <person name="Adisakwattana P."/>
            <person name="Gasser R.B."/>
            <person name="Hernandez-Gonzalez A."/>
            <person name="Young N.D."/>
            <person name="Perteguer M.J."/>
        </authorList>
    </citation>
    <scope>NUCLEOTIDE SEQUENCE [LARGE SCALE GENOMIC DNA]</scope>
    <source>
        <strain evidence="1">AL3</strain>
        <tissue evidence="1">Liver</tissue>
    </source>
</reference>
<dbReference type="AlphaFoldDB" id="A0ABD6F3X6"/>
<accession>A0ABD6F3X6</accession>
<keyword evidence="2" id="KW-1185">Reference proteome</keyword>
<gene>
    <name evidence="1" type="ORF">AB6A40_010799</name>
</gene>
<dbReference type="EMBL" id="JBGFUD010015178">
    <property type="protein sequence ID" value="MFH4984090.1"/>
    <property type="molecule type" value="Genomic_DNA"/>
</dbReference>
<protein>
    <submittedName>
        <fullName evidence="1">Uncharacterized protein</fullName>
    </submittedName>
</protein>
<organism evidence="1 2">
    <name type="scientific">Gnathostoma spinigerum</name>
    <dbReference type="NCBI Taxonomy" id="75299"/>
    <lineage>
        <taxon>Eukaryota</taxon>
        <taxon>Metazoa</taxon>
        <taxon>Ecdysozoa</taxon>
        <taxon>Nematoda</taxon>
        <taxon>Chromadorea</taxon>
        <taxon>Rhabditida</taxon>
        <taxon>Spirurina</taxon>
        <taxon>Gnathostomatomorpha</taxon>
        <taxon>Gnathostomatoidea</taxon>
        <taxon>Gnathostomatidae</taxon>
        <taxon>Gnathostoma</taxon>
    </lineage>
</organism>
<evidence type="ECO:0000313" key="1">
    <source>
        <dbReference type="EMBL" id="MFH4984090.1"/>
    </source>
</evidence>
<dbReference type="Proteomes" id="UP001608902">
    <property type="component" value="Unassembled WGS sequence"/>
</dbReference>
<name>A0ABD6F3X6_9BILA</name>
<proteinExistence type="predicted"/>
<comment type="caution">
    <text evidence="1">The sequence shown here is derived from an EMBL/GenBank/DDBJ whole genome shotgun (WGS) entry which is preliminary data.</text>
</comment>